<dbReference type="EMBL" id="GGEC01053587">
    <property type="protein sequence ID" value="MBX34071.1"/>
    <property type="molecule type" value="Transcribed_RNA"/>
</dbReference>
<dbReference type="FunFam" id="3.30.70.330:FF:000334">
    <property type="entry name" value="RNA-binding protein BRN1"/>
    <property type="match status" value="1"/>
</dbReference>
<name>A0A2P2MV31_RHIMU</name>
<dbReference type="PROSITE" id="PS50102">
    <property type="entry name" value="RRM"/>
    <property type="match status" value="1"/>
</dbReference>
<protein>
    <submittedName>
        <fullName evidence="4">Uncharacterized protein MANES_05G069100</fullName>
    </submittedName>
</protein>
<sequence>MPYRLPSMQNQNVFHQNAFHGIIPPVSQGTALRGAIRTDLGSSMAPRNYAMHPGSYVGSAYPPVPGLQYPVAYPGGGTVSHQPMGSSPSSLTPSVVSGPPGANLFIYHIPQEFGDPELANAFQEFGEVLSSKVFVDKLTGVSKCFGFVSYDTPSAAQDAINVMNGCQLSGKKLKVQLKRDNKQKKPY</sequence>
<dbReference type="InterPro" id="IPR000504">
    <property type="entry name" value="RRM_dom"/>
</dbReference>
<evidence type="ECO:0000256" key="1">
    <source>
        <dbReference type="ARBA" id="ARBA00022884"/>
    </source>
</evidence>
<evidence type="ECO:0000256" key="2">
    <source>
        <dbReference type="PROSITE-ProRule" id="PRU00176"/>
    </source>
</evidence>
<evidence type="ECO:0000313" key="4">
    <source>
        <dbReference type="EMBL" id="MBX34071.1"/>
    </source>
</evidence>
<keyword evidence="1 2" id="KW-0694">RNA-binding</keyword>
<evidence type="ECO:0000259" key="3">
    <source>
        <dbReference type="PROSITE" id="PS50102"/>
    </source>
</evidence>
<dbReference type="InterPro" id="IPR012677">
    <property type="entry name" value="Nucleotide-bd_a/b_plait_sf"/>
</dbReference>
<organism evidence="4">
    <name type="scientific">Rhizophora mucronata</name>
    <name type="common">Asiatic mangrove</name>
    <dbReference type="NCBI Taxonomy" id="61149"/>
    <lineage>
        <taxon>Eukaryota</taxon>
        <taxon>Viridiplantae</taxon>
        <taxon>Streptophyta</taxon>
        <taxon>Embryophyta</taxon>
        <taxon>Tracheophyta</taxon>
        <taxon>Spermatophyta</taxon>
        <taxon>Magnoliopsida</taxon>
        <taxon>eudicotyledons</taxon>
        <taxon>Gunneridae</taxon>
        <taxon>Pentapetalae</taxon>
        <taxon>rosids</taxon>
        <taxon>fabids</taxon>
        <taxon>Malpighiales</taxon>
        <taxon>Rhizophoraceae</taxon>
        <taxon>Rhizophora</taxon>
    </lineage>
</organism>
<proteinExistence type="predicted"/>
<reference evidence="4" key="1">
    <citation type="submission" date="2018-02" db="EMBL/GenBank/DDBJ databases">
        <title>Rhizophora mucronata_Transcriptome.</title>
        <authorList>
            <person name="Meera S.P."/>
            <person name="Sreeshan A."/>
            <person name="Augustine A."/>
        </authorList>
    </citation>
    <scope>NUCLEOTIDE SEQUENCE</scope>
    <source>
        <tissue evidence="4">Leaf</tissue>
    </source>
</reference>
<dbReference type="SMART" id="SM00360">
    <property type="entry name" value="RRM"/>
    <property type="match status" value="1"/>
</dbReference>
<dbReference type="AlphaFoldDB" id="A0A2P2MV31"/>
<feature type="domain" description="RRM" evidence="3">
    <location>
        <begin position="102"/>
        <end position="180"/>
    </location>
</feature>
<dbReference type="Gene3D" id="3.30.70.330">
    <property type="match status" value="1"/>
</dbReference>
<dbReference type="PANTHER" id="PTHR48025">
    <property type="entry name" value="OS02G0815200 PROTEIN"/>
    <property type="match status" value="1"/>
</dbReference>
<dbReference type="Pfam" id="PF00076">
    <property type="entry name" value="RRM_1"/>
    <property type="match status" value="1"/>
</dbReference>
<dbReference type="GO" id="GO:0003729">
    <property type="term" value="F:mRNA binding"/>
    <property type="evidence" value="ECO:0007669"/>
    <property type="project" value="TreeGrafter"/>
</dbReference>
<dbReference type="CDD" id="cd12362">
    <property type="entry name" value="RRM3_CELF1-6"/>
    <property type="match status" value="1"/>
</dbReference>
<dbReference type="InterPro" id="IPR035979">
    <property type="entry name" value="RBD_domain_sf"/>
</dbReference>
<accession>A0A2P2MV31</accession>
<dbReference type="SUPFAM" id="SSF54928">
    <property type="entry name" value="RNA-binding domain, RBD"/>
    <property type="match status" value="1"/>
</dbReference>
<dbReference type="InterPro" id="IPR050502">
    <property type="entry name" value="Euk_RNA-bind_prot"/>
</dbReference>
<dbReference type="PANTHER" id="PTHR48025:SF1">
    <property type="entry name" value="RRM DOMAIN-CONTAINING PROTEIN"/>
    <property type="match status" value="1"/>
</dbReference>